<reference evidence="2 4" key="1">
    <citation type="journal article" date="2019" name="Emerg. Microbes Infect.">
        <title>Comprehensive subspecies identification of 175 nontuberculous mycobacteria species based on 7547 genomic profiles.</title>
        <authorList>
            <person name="Matsumoto Y."/>
            <person name="Kinjo T."/>
            <person name="Motooka D."/>
            <person name="Nabeya D."/>
            <person name="Jung N."/>
            <person name="Uechi K."/>
            <person name="Horii T."/>
            <person name="Iida T."/>
            <person name="Fujita J."/>
            <person name="Nakamura S."/>
        </authorList>
    </citation>
    <scope>NUCLEOTIDE SEQUENCE [LARGE SCALE GENOMIC DNA]</scope>
    <source>
        <strain evidence="2 4">JCM 15653</strain>
    </source>
</reference>
<evidence type="ECO:0000313" key="5">
    <source>
        <dbReference type="Proteomes" id="UP001162885"/>
    </source>
</evidence>
<evidence type="ECO:0000313" key="3">
    <source>
        <dbReference type="EMBL" id="UNC01094.1"/>
    </source>
</evidence>
<keyword evidence="4" id="KW-1185">Reference proteome</keyword>
<protein>
    <submittedName>
        <fullName evidence="3">Uncharacterized protein</fullName>
    </submittedName>
</protein>
<dbReference type="EMBL" id="AP022579">
    <property type="protein sequence ID" value="BBX90937.1"/>
    <property type="molecule type" value="Genomic_DNA"/>
</dbReference>
<dbReference type="EMBL" id="CP060016">
    <property type="protein sequence ID" value="UNC01094.1"/>
    <property type="molecule type" value="Genomic_DNA"/>
</dbReference>
<evidence type="ECO:0000256" key="1">
    <source>
        <dbReference type="SAM" id="MobiDB-lite"/>
    </source>
</evidence>
<accession>A0AAX3A118</accession>
<reference evidence="2" key="2">
    <citation type="submission" date="2020-02" db="EMBL/GenBank/DDBJ databases">
        <authorList>
            <person name="Matsumoto Y."/>
            <person name="Motooka D."/>
            <person name="Nakamura S."/>
        </authorList>
    </citation>
    <scope>NUCLEOTIDE SEQUENCE</scope>
    <source>
        <strain evidence="2">JCM 15653</strain>
    </source>
</reference>
<dbReference type="Proteomes" id="UP000466683">
    <property type="component" value="Chromosome"/>
</dbReference>
<evidence type="ECO:0000313" key="2">
    <source>
        <dbReference type="EMBL" id="BBX90937.1"/>
    </source>
</evidence>
<dbReference type="Proteomes" id="UP001162885">
    <property type="component" value="Chromosome"/>
</dbReference>
<dbReference type="AlphaFoldDB" id="A0AAX3A118"/>
<sequence length="66" mass="7061">MTIGIGFLGDCERPLDPTRLDDTATEYSWGKGITPKGKEDKSPLEGGRYHGKTPPMNQPIIGTGSA</sequence>
<gene>
    <name evidence="3" type="ORF">H5U98_06790</name>
    <name evidence="2" type="ORF">MBOE_25860</name>
</gene>
<proteinExistence type="predicted"/>
<dbReference type="RefSeq" id="WP_133118384.1">
    <property type="nucleotide sequence ID" value="NZ_AP022579.1"/>
</dbReference>
<feature type="region of interest" description="Disordered" evidence="1">
    <location>
        <begin position="22"/>
        <end position="66"/>
    </location>
</feature>
<name>A0AAX3A118_9MYCO</name>
<organism evidence="3 5">
    <name type="scientific">Mycolicibacterium boenickei</name>
    <dbReference type="NCBI Taxonomy" id="146017"/>
    <lineage>
        <taxon>Bacteria</taxon>
        <taxon>Bacillati</taxon>
        <taxon>Actinomycetota</taxon>
        <taxon>Actinomycetes</taxon>
        <taxon>Mycobacteriales</taxon>
        <taxon>Mycobacteriaceae</taxon>
        <taxon>Mycolicibacterium</taxon>
    </lineage>
</organism>
<evidence type="ECO:0000313" key="4">
    <source>
        <dbReference type="Proteomes" id="UP000466683"/>
    </source>
</evidence>
<reference evidence="3 5" key="3">
    <citation type="journal article" date="2022" name="BMC Genomics">
        <title>Comparative genome analysis of mycobacteria focusing on tRNA and non-coding RNA.</title>
        <authorList>
            <person name="Behra P.R.K."/>
            <person name="Pettersson B.M.F."/>
            <person name="Ramesh M."/>
            <person name="Das S."/>
            <person name="Dasgupta S."/>
            <person name="Kirsebom L.A."/>
        </authorList>
    </citation>
    <scope>NUCLEOTIDE SEQUENCE [LARGE SCALE GENOMIC DNA]</scope>
    <source>
        <strain evidence="3 5">DSM 44677</strain>
    </source>
</reference>